<gene>
    <name evidence="1" type="ORF">OESDEN_18854</name>
</gene>
<organism evidence="1 2">
    <name type="scientific">Oesophagostomum dentatum</name>
    <name type="common">Nodular worm</name>
    <dbReference type="NCBI Taxonomy" id="61180"/>
    <lineage>
        <taxon>Eukaryota</taxon>
        <taxon>Metazoa</taxon>
        <taxon>Ecdysozoa</taxon>
        <taxon>Nematoda</taxon>
        <taxon>Chromadorea</taxon>
        <taxon>Rhabditida</taxon>
        <taxon>Rhabditina</taxon>
        <taxon>Rhabditomorpha</taxon>
        <taxon>Strongyloidea</taxon>
        <taxon>Strongylidae</taxon>
        <taxon>Oesophagostomum</taxon>
    </lineage>
</organism>
<proteinExistence type="predicted"/>
<protein>
    <submittedName>
        <fullName evidence="1">Uncharacterized protein</fullName>
    </submittedName>
</protein>
<dbReference type="AlphaFoldDB" id="A0A0B1SE01"/>
<evidence type="ECO:0000313" key="2">
    <source>
        <dbReference type="Proteomes" id="UP000053660"/>
    </source>
</evidence>
<dbReference type="OrthoDB" id="10009520at2759"/>
<dbReference type="EMBL" id="KN589524">
    <property type="protein sequence ID" value="KHJ81460.1"/>
    <property type="molecule type" value="Genomic_DNA"/>
</dbReference>
<name>A0A0B1SE01_OESDE</name>
<keyword evidence="2" id="KW-1185">Reference proteome</keyword>
<sequence length="57" mass="6958">MATEQLSQFLERDLENENLVTLKQKVQDNYRYVDQRRLVLLKHCQEGTERDLWQYTA</sequence>
<dbReference type="Gene3D" id="1.20.120.1750">
    <property type="match status" value="1"/>
</dbReference>
<accession>A0A0B1SE01</accession>
<dbReference type="Proteomes" id="UP000053660">
    <property type="component" value="Unassembled WGS sequence"/>
</dbReference>
<reference evidence="1 2" key="1">
    <citation type="submission" date="2014-03" db="EMBL/GenBank/DDBJ databases">
        <title>Draft genome of the hookworm Oesophagostomum dentatum.</title>
        <authorList>
            <person name="Mitreva M."/>
        </authorList>
    </citation>
    <scope>NUCLEOTIDE SEQUENCE [LARGE SCALE GENOMIC DNA]</scope>
    <source>
        <strain evidence="1 2">OD-Hann</strain>
    </source>
</reference>
<evidence type="ECO:0000313" key="1">
    <source>
        <dbReference type="EMBL" id="KHJ81460.1"/>
    </source>
</evidence>